<feature type="chain" id="PRO_5015399283" evidence="1">
    <location>
        <begin position="27"/>
        <end position="134"/>
    </location>
</feature>
<dbReference type="OrthoDB" id="4221810at2"/>
<protein>
    <submittedName>
        <fullName evidence="2">Uncharacterized protein</fullName>
    </submittedName>
</protein>
<keyword evidence="3" id="KW-1185">Reference proteome</keyword>
<accession>A0A2T0LVZ6</accession>
<dbReference type="AlphaFoldDB" id="A0A2T0LVZ6"/>
<comment type="caution">
    <text evidence="2">The sequence shown here is derived from an EMBL/GenBank/DDBJ whole genome shotgun (WGS) entry which is preliminary data.</text>
</comment>
<organism evidence="2 3">
    <name type="scientific">Prauserella shujinwangii</name>
    <dbReference type="NCBI Taxonomy" id="1453103"/>
    <lineage>
        <taxon>Bacteria</taxon>
        <taxon>Bacillati</taxon>
        <taxon>Actinomycetota</taxon>
        <taxon>Actinomycetes</taxon>
        <taxon>Pseudonocardiales</taxon>
        <taxon>Pseudonocardiaceae</taxon>
        <taxon>Prauserella</taxon>
    </lineage>
</organism>
<dbReference type="EMBL" id="PVNH01000004">
    <property type="protein sequence ID" value="PRX48200.1"/>
    <property type="molecule type" value="Genomic_DNA"/>
</dbReference>
<reference evidence="2 3" key="1">
    <citation type="submission" date="2018-03" db="EMBL/GenBank/DDBJ databases">
        <title>Genomic Encyclopedia of Type Strains, Phase III (KMG-III): the genomes of soil and plant-associated and newly described type strains.</title>
        <authorList>
            <person name="Whitman W."/>
        </authorList>
    </citation>
    <scope>NUCLEOTIDE SEQUENCE [LARGE SCALE GENOMIC DNA]</scope>
    <source>
        <strain evidence="2 3">CGMCC 4.7125</strain>
    </source>
</reference>
<evidence type="ECO:0000313" key="3">
    <source>
        <dbReference type="Proteomes" id="UP000238362"/>
    </source>
</evidence>
<dbReference type="Proteomes" id="UP000238362">
    <property type="component" value="Unassembled WGS sequence"/>
</dbReference>
<keyword evidence="1" id="KW-0732">Signal</keyword>
<evidence type="ECO:0000313" key="2">
    <source>
        <dbReference type="EMBL" id="PRX48200.1"/>
    </source>
</evidence>
<dbReference type="RefSeq" id="WP_106178313.1">
    <property type="nucleotide sequence ID" value="NZ_PVNH01000004.1"/>
</dbReference>
<gene>
    <name evidence="2" type="ORF">B0I33_10414</name>
</gene>
<name>A0A2T0LVZ6_9PSEU</name>
<sequence>MLKLRRLVAAAAGVALAAALTTPAMSQELHTMDFAVNDGMVQMVVFGSGYHVDWVAIHTITEPQGPAEYRFTYYATTGPTKAASKICGGSGTGGSCYQDFDINATYAGGIGIRSCGSIYRTDNNQNLGVACKDW</sequence>
<evidence type="ECO:0000256" key="1">
    <source>
        <dbReference type="SAM" id="SignalP"/>
    </source>
</evidence>
<feature type="signal peptide" evidence="1">
    <location>
        <begin position="1"/>
        <end position="26"/>
    </location>
</feature>
<proteinExistence type="predicted"/>